<dbReference type="Pfam" id="PF14906">
    <property type="entry name" value="DUF4495"/>
    <property type="match status" value="1"/>
</dbReference>
<evidence type="ECO:0000313" key="2">
    <source>
        <dbReference type="EMBL" id="TRY78188.1"/>
    </source>
</evidence>
<dbReference type="PANTHER" id="PTHR33960:SF1">
    <property type="entry name" value="SIMILAR TO KIAA0825 PROTEIN"/>
    <property type="match status" value="1"/>
</dbReference>
<gene>
    <name evidence="2" type="ORF">TCAL_04263</name>
</gene>
<sequence>MEAERIAKSLTIYHQKYRASIAKRQSVSLATNLASTSGAEATQNGQHKNGGLQNGGGGPERKISSELFRKVVPGKCSDGKVVELNNLNDYSSQQVKGEILEYETSFTLKSIQLCPGCQGGEQDNPKIVSSAVGNMVEKWENSARILDQMLQNTNGEELSETDRVFASLNRCTSFEDLIPHGYDKSELNEDGFIDTINEGTEKVTLHGQALSRLLSDHKDVRSLMILLSSMHLAQNRIQLYNEKFQHSAQPEPFKKSLLELREIIEAINSQIFEYQSVLINTTVIHDAESQDWTAARPFYEGTRISVAVQFWGFHLQILRSDLFNILPPKVAQSLLAKIFDGSLSLLAGRYCKINPSPARLAQYRADITAILLITHDIMLSLFPGIQMFLDTRSNVLARSIHAKAAILCTALTLVGCPMKAMARVTLQGSNLDLADSTNRLQPLDKNLEDNRRLIYWLHLILPGYYSNVPEKLGTPAFVYLLGRMNALQPGPNWPLLVRLCLARNMEFCGVVLQNFGAFIPGITGEPFVKSMKEGCGKLMCTKRCLGTADIFWPQAVASGILYVVMHGNPDKTGLTQVLEPLLRRLSPNSWDVLHVNVMWNVKKPVWFQGLLDLIEPFFHPIIDDLLDDVESGRTWMLSQVPEAIAKLNTNILDVAYLIPPSFYQVCELIESLLPDNIRPLCDSVVVHIFISCIYGIITKLIPIFREWRMQREKLDFLTAVGEKLCNLNASTKEMQKLEGLTDSSSTAKTEKNHRWDDSPEEFVEIISRMVADSLLTDPFGQESLKAVYRFVSYNSEWLHTTLGVNAMVVTSSNGTSATNNSTTTPNTTITTTTTTTSPPTNNIKSHIKYSWLFAQYQHSWEDNLRFVSTKPSPLIVRLLKKRPEFQHPGQIEQTDKLLFEDVYRQLQRSVRERTTLLDR</sequence>
<organism evidence="2 3">
    <name type="scientific">Tigriopus californicus</name>
    <name type="common">Marine copepod</name>
    <dbReference type="NCBI Taxonomy" id="6832"/>
    <lineage>
        <taxon>Eukaryota</taxon>
        <taxon>Metazoa</taxon>
        <taxon>Ecdysozoa</taxon>
        <taxon>Arthropoda</taxon>
        <taxon>Crustacea</taxon>
        <taxon>Multicrustacea</taxon>
        <taxon>Hexanauplia</taxon>
        <taxon>Copepoda</taxon>
        <taxon>Harpacticoida</taxon>
        <taxon>Harpacticidae</taxon>
        <taxon>Tigriopus</taxon>
    </lineage>
</organism>
<proteinExistence type="predicted"/>
<name>A0A553PKI1_TIGCA</name>
<dbReference type="PANTHER" id="PTHR33960">
    <property type="entry name" value="SIMILAR TO KIAA0825 PROTEIN"/>
    <property type="match status" value="1"/>
</dbReference>
<accession>A0A553PKI1</accession>
<reference evidence="2 3" key="1">
    <citation type="journal article" date="2018" name="Nat. Ecol. Evol.">
        <title>Genomic signatures of mitonuclear coevolution across populations of Tigriopus californicus.</title>
        <authorList>
            <person name="Barreto F.S."/>
            <person name="Watson E.T."/>
            <person name="Lima T.G."/>
            <person name="Willett C.S."/>
            <person name="Edmands S."/>
            <person name="Li W."/>
            <person name="Burton R.S."/>
        </authorList>
    </citation>
    <scope>NUCLEOTIDE SEQUENCE [LARGE SCALE GENOMIC DNA]</scope>
    <source>
        <strain evidence="2 3">San Diego</strain>
    </source>
</reference>
<keyword evidence="3" id="KW-1185">Reference proteome</keyword>
<evidence type="ECO:0000313" key="3">
    <source>
        <dbReference type="Proteomes" id="UP000318571"/>
    </source>
</evidence>
<dbReference type="OMA" id="HASCMES"/>
<dbReference type="Proteomes" id="UP000318571">
    <property type="component" value="Chromosome 11"/>
</dbReference>
<comment type="caution">
    <text evidence="2">The sequence shown here is derived from an EMBL/GenBank/DDBJ whole genome shotgun (WGS) entry which is preliminary data.</text>
</comment>
<protein>
    <submittedName>
        <fullName evidence="2">Uncharacterized protein</fullName>
    </submittedName>
</protein>
<feature type="region of interest" description="Disordered" evidence="1">
    <location>
        <begin position="814"/>
        <end position="840"/>
    </location>
</feature>
<dbReference type="InterPro" id="IPR027993">
    <property type="entry name" value="DUF4495"/>
</dbReference>
<evidence type="ECO:0000256" key="1">
    <source>
        <dbReference type="SAM" id="MobiDB-lite"/>
    </source>
</evidence>
<dbReference type="AlphaFoldDB" id="A0A553PKI1"/>
<feature type="region of interest" description="Disordered" evidence="1">
    <location>
        <begin position="38"/>
        <end position="62"/>
    </location>
</feature>
<dbReference type="EMBL" id="VCGU01000003">
    <property type="protein sequence ID" value="TRY78188.1"/>
    <property type="molecule type" value="Genomic_DNA"/>
</dbReference>
<dbReference type="STRING" id="6832.A0A553PKI1"/>